<protein>
    <submittedName>
        <fullName evidence="2">Uncharacterized protein</fullName>
    </submittedName>
</protein>
<feature type="coiled-coil region" evidence="1">
    <location>
        <begin position="8"/>
        <end position="35"/>
    </location>
</feature>
<gene>
    <name evidence="2" type="ORF">HERIO_297</name>
</gene>
<evidence type="ECO:0000256" key="1">
    <source>
        <dbReference type="SAM" id="Coils"/>
    </source>
</evidence>
<proteinExistence type="predicted"/>
<sequence length="67" mass="8033">MFFQIINTINLDENFKELTNQLKEIENKEKTALNNINVLYNTTERLLKIIIGFINNLKMFLFIIRLD</sequence>
<dbReference type="VEuPathDB" id="MicrosporidiaDB:A0H76_1259"/>
<comment type="caution">
    <text evidence="2">The sequence shown here is derived from an EMBL/GenBank/DDBJ whole genome shotgun (WGS) entry which is preliminary data.</text>
</comment>
<evidence type="ECO:0000313" key="3">
    <source>
        <dbReference type="Proteomes" id="UP000192356"/>
    </source>
</evidence>
<dbReference type="VEuPathDB" id="MicrosporidiaDB:HERIO_297"/>
<evidence type="ECO:0000313" key="2">
    <source>
        <dbReference type="EMBL" id="ORD97833.1"/>
    </source>
</evidence>
<dbReference type="Proteomes" id="UP000192356">
    <property type="component" value="Unassembled WGS sequence"/>
</dbReference>
<name>A0A1X0QDR4_9MICR</name>
<accession>A0A1X0QDR4</accession>
<organism evidence="2 3">
    <name type="scientific">Hepatospora eriocheir</name>
    <dbReference type="NCBI Taxonomy" id="1081669"/>
    <lineage>
        <taxon>Eukaryota</taxon>
        <taxon>Fungi</taxon>
        <taxon>Fungi incertae sedis</taxon>
        <taxon>Microsporidia</taxon>
        <taxon>Hepatosporidae</taxon>
        <taxon>Hepatospora</taxon>
    </lineage>
</organism>
<reference evidence="2 3" key="1">
    <citation type="journal article" date="2017" name="Environ. Microbiol.">
        <title>Decay of the glycolytic pathway and adaptation to intranuclear parasitism within Enterocytozoonidae microsporidia.</title>
        <authorList>
            <person name="Wiredu Boakye D."/>
            <person name="Jaroenlak P."/>
            <person name="Prachumwat A."/>
            <person name="Williams T.A."/>
            <person name="Bateman K.S."/>
            <person name="Itsathitphaisarn O."/>
            <person name="Sritunyalucksana K."/>
            <person name="Paszkiewicz K.H."/>
            <person name="Moore K.A."/>
            <person name="Stentiford G.D."/>
            <person name="Williams B.A."/>
        </authorList>
    </citation>
    <scope>NUCLEOTIDE SEQUENCE [LARGE SCALE GENOMIC DNA]</scope>
    <source>
        <strain evidence="2 3">GB1</strain>
    </source>
</reference>
<keyword evidence="3" id="KW-1185">Reference proteome</keyword>
<dbReference type="AlphaFoldDB" id="A0A1X0QDR4"/>
<keyword evidence="1" id="KW-0175">Coiled coil</keyword>
<dbReference type="EMBL" id="LVKB01000008">
    <property type="protein sequence ID" value="ORD97833.1"/>
    <property type="molecule type" value="Genomic_DNA"/>
</dbReference>